<feature type="region of interest" description="Disordered" evidence="1">
    <location>
        <begin position="1"/>
        <end position="52"/>
    </location>
</feature>
<keyword evidence="3" id="KW-1185">Reference proteome</keyword>
<evidence type="ECO:0000313" key="3">
    <source>
        <dbReference type="Proteomes" id="UP001222325"/>
    </source>
</evidence>
<evidence type="ECO:0000313" key="2">
    <source>
        <dbReference type="EMBL" id="KAJ7075027.1"/>
    </source>
</evidence>
<organism evidence="2 3">
    <name type="scientific">Mycena belliarum</name>
    <dbReference type="NCBI Taxonomy" id="1033014"/>
    <lineage>
        <taxon>Eukaryota</taxon>
        <taxon>Fungi</taxon>
        <taxon>Dikarya</taxon>
        <taxon>Basidiomycota</taxon>
        <taxon>Agaricomycotina</taxon>
        <taxon>Agaricomycetes</taxon>
        <taxon>Agaricomycetidae</taxon>
        <taxon>Agaricales</taxon>
        <taxon>Marasmiineae</taxon>
        <taxon>Mycenaceae</taxon>
        <taxon>Mycena</taxon>
    </lineage>
</organism>
<dbReference type="EMBL" id="JARJCN010000105">
    <property type="protein sequence ID" value="KAJ7075027.1"/>
    <property type="molecule type" value="Genomic_DNA"/>
</dbReference>
<dbReference type="Proteomes" id="UP001222325">
    <property type="component" value="Unassembled WGS sequence"/>
</dbReference>
<sequence>MSTDPKRRHTRAATTAGIFPAPKLPRDTPSPTPPSSRASVSGVTGSPKSRPVTPELLYSVVASAVSLSRGVSPVACEGQGDVPDSASALSELPSLTRDVDYGSAHSVSPISTIVHGETMSVHINDIDLDVNQSTPPPPRSAESNSVSTVSKAVQDMSREELVSLARRYESMARDAMAEANRKLSAPSDAEPYSGLEDDTHRHEFISSSAIPSGEGPSRNKGKGPDPRNWGDAGFSADFSEQDIAAQHEALNNFAEINRAVKEERPTRFKEAFK</sequence>
<dbReference type="AlphaFoldDB" id="A0AAD6TPR0"/>
<protein>
    <submittedName>
        <fullName evidence="2">Uncharacterized protein</fullName>
    </submittedName>
</protein>
<reference evidence="2" key="1">
    <citation type="submission" date="2023-03" db="EMBL/GenBank/DDBJ databases">
        <title>Massive genome expansion in bonnet fungi (Mycena s.s.) driven by repeated elements and novel gene families across ecological guilds.</title>
        <authorList>
            <consortium name="Lawrence Berkeley National Laboratory"/>
            <person name="Harder C.B."/>
            <person name="Miyauchi S."/>
            <person name="Viragh M."/>
            <person name="Kuo A."/>
            <person name="Thoen E."/>
            <person name="Andreopoulos B."/>
            <person name="Lu D."/>
            <person name="Skrede I."/>
            <person name="Drula E."/>
            <person name="Henrissat B."/>
            <person name="Morin E."/>
            <person name="Kohler A."/>
            <person name="Barry K."/>
            <person name="LaButti K."/>
            <person name="Morin E."/>
            <person name="Salamov A."/>
            <person name="Lipzen A."/>
            <person name="Mereny Z."/>
            <person name="Hegedus B."/>
            <person name="Baldrian P."/>
            <person name="Stursova M."/>
            <person name="Weitz H."/>
            <person name="Taylor A."/>
            <person name="Grigoriev I.V."/>
            <person name="Nagy L.G."/>
            <person name="Martin F."/>
            <person name="Kauserud H."/>
        </authorList>
    </citation>
    <scope>NUCLEOTIDE SEQUENCE</scope>
    <source>
        <strain evidence="2">CBHHK173m</strain>
    </source>
</reference>
<feature type="region of interest" description="Disordered" evidence="1">
    <location>
        <begin position="128"/>
        <end position="154"/>
    </location>
</feature>
<gene>
    <name evidence="2" type="ORF">B0H15DRAFT_806475</name>
</gene>
<feature type="region of interest" description="Disordered" evidence="1">
    <location>
        <begin position="174"/>
        <end position="242"/>
    </location>
</feature>
<feature type="compositionally biased region" description="Basic residues" evidence="1">
    <location>
        <begin position="1"/>
        <end position="11"/>
    </location>
</feature>
<accession>A0AAD6TPR0</accession>
<proteinExistence type="predicted"/>
<evidence type="ECO:0000256" key="1">
    <source>
        <dbReference type="SAM" id="MobiDB-lite"/>
    </source>
</evidence>
<name>A0AAD6TPR0_9AGAR</name>
<comment type="caution">
    <text evidence="2">The sequence shown here is derived from an EMBL/GenBank/DDBJ whole genome shotgun (WGS) entry which is preliminary data.</text>
</comment>
<feature type="compositionally biased region" description="Polar residues" evidence="1">
    <location>
        <begin position="141"/>
        <end position="151"/>
    </location>
</feature>